<proteinExistence type="predicted"/>
<reference evidence="1" key="1">
    <citation type="submission" date="2021-01" db="EMBL/GenBank/DDBJ databases">
        <title>Whole genome shotgun sequence of Dactylosporangium siamense NBRC 106093.</title>
        <authorList>
            <person name="Komaki H."/>
            <person name="Tamura T."/>
        </authorList>
    </citation>
    <scope>NUCLEOTIDE SEQUENCE</scope>
    <source>
        <strain evidence="1">NBRC 106093</strain>
    </source>
</reference>
<dbReference type="AlphaFoldDB" id="A0A919UEL1"/>
<accession>A0A919UEL1</accession>
<dbReference type="Proteomes" id="UP000660611">
    <property type="component" value="Unassembled WGS sequence"/>
</dbReference>
<organism evidence="1 2">
    <name type="scientific">Dactylosporangium siamense</name>
    <dbReference type="NCBI Taxonomy" id="685454"/>
    <lineage>
        <taxon>Bacteria</taxon>
        <taxon>Bacillati</taxon>
        <taxon>Actinomycetota</taxon>
        <taxon>Actinomycetes</taxon>
        <taxon>Micromonosporales</taxon>
        <taxon>Micromonosporaceae</taxon>
        <taxon>Dactylosporangium</taxon>
    </lineage>
</organism>
<sequence>MSFHAYGPSGDDLALLDDLRRGDDHPQGPDEPFWRAPYSFLWSALYCGGNLTPATVEGVRYLVRTIGEPEFGGEDPTLRSGAIWFLREVAREVLAGIDRATASRRDAPDVREWLTRYLRERRFVLDWTNADAPGEVLLAAARVDCFDLLPEVYATIEPLLSARVPALRGCAALTAATLSGHPDLVVHRPRLLAYHLAECASADAHHRASMLLGAGELGGAPRAWLRDPHPGVRVCAALAPACADDPEANTVLLAEASRNPAVIGMQGFEGMMGLSALPYPEAALAERLCAAVRDVDRLLPAAILAVPSDPTYLDVGEQRRAFGALAEPYLRVVFPDGLPSPAAVTPVQRRLAEMVARHAPFRQSDIRALSSLGSHLEAWDGTFSRLGLPNDRSSWQAVAGVA</sequence>
<evidence type="ECO:0000313" key="2">
    <source>
        <dbReference type="Proteomes" id="UP000660611"/>
    </source>
</evidence>
<evidence type="ECO:0000313" key="1">
    <source>
        <dbReference type="EMBL" id="GIG52569.1"/>
    </source>
</evidence>
<dbReference type="EMBL" id="BONQ01000183">
    <property type="protein sequence ID" value="GIG52569.1"/>
    <property type="molecule type" value="Genomic_DNA"/>
</dbReference>
<protein>
    <submittedName>
        <fullName evidence="1">Uncharacterized protein</fullName>
    </submittedName>
</protein>
<gene>
    <name evidence="1" type="ORF">Dsi01nite_106100</name>
</gene>
<name>A0A919UEL1_9ACTN</name>
<keyword evidence="2" id="KW-1185">Reference proteome</keyword>
<comment type="caution">
    <text evidence="1">The sequence shown here is derived from an EMBL/GenBank/DDBJ whole genome shotgun (WGS) entry which is preliminary data.</text>
</comment>